<dbReference type="InterPro" id="IPR058624">
    <property type="entry name" value="MdtA-like_HH"/>
</dbReference>
<dbReference type="GO" id="GO:0030313">
    <property type="term" value="C:cell envelope"/>
    <property type="evidence" value="ECO:0007669"/>
    <property type="project" value="TreeGrafter"/>
</dbReference>
<feature type="domain" description="CzcB-like C-terminal circularly permuted SH3-like" evidence="3">
    <location>
        <begin position="303"/>
        <end position="358"/>
    </location>
</feature>
<dbReference type="Gene3D" id="1.10.287.470">
    <property type="entry name" value="Helix hairpin bin"/>
    <property type="match status" value="1"/>
</dbReference>
<evidence type="ECO:0000259" key="3">
    <source>
        <dbReference type="Pfam" id="PF25975"/>
    </source>
</evidence>
<dbReference type="InterPro" id="IPR006143">
    <property type="entry name" value="RND_pump_MFP"/>
</dbReference>
<dbReference type="GO" id="GO:0015679">
    <property type="term" value="P:plasma membrane copper ion transport"/>
    <property type="evidence" value="ECO:0007669"/>
    <property type="project" value="TreeGrafter"/>
</dbReference>
<dbReference type="GO" id="GO:0060003">
    <property type="term" value="P:copper ion export"/>
    <property type="evidence" value="ECO:0007669"/>
    <property type="project" value="TreeGrafter"/>
</dbReference>
<evidence type="ECO:0000256" key="1">
    <source>
        <dbReference type="ARBA" id="ARBA00022448"/>
    </source>
</evidence>
<dbReference type="SUPFAM" id="SSF111369">
    <property type="entry name" value="HlyD-like secretion proteins"/>
    <property type="match status" value="1"/>
</dbReference>
<evidence type="ECO:0000313" key="4">
    <source>
        <dbReference type="EMBL" id="VAV88437.1"/>
    </source>
</evidence>
<dbReference type="PANTHER" id="PTHR30097:SF4">
    <property type="entry name" value="SLR6042 PROTEIN"/>
    <property type="match status" value="1"/>
</dbReference>
<dbReference type="InterPro" id="IPR051909">
    <property type="entry name" value="MFP_Cation_Efflux"/>
</dbReference>
<protein>
    <submittedName>
        <fullName evidence="4">Probable Co/Zn/Cd efflux system membrane fusion protein</fullName>
    </submittedName>
</protein>
<dbReference type="GO" id="GO:0022857">
    <property type="term" value="F:transmembrane transporter activity"/>
    <property type="evidence" value="ECO:0007669"/>
    <property type="project" value="InterPro"/>
</dbReference>
<sequence length="369" mass="38042">MAAAILLALAGGYYVWLGRNAGTAEEQKIASPGAKPGQMSAEQIKRLGVKTVSAEEVSSIPLGNAPATVSLPPEARVAVTAPFNGAVIRLYVVEGQSVARGAPLAILKTREPVLIGAELARARGDLGLARANAARINQLAREGIVARARADEANAAVRQAQISVTENQRILSQAGTGSSGQMTLRAPIGGRVSAVNVQTGGPVDGMTAPFVIDNTSSYMLDIQLPERIANNVRSGMAIEVQMQAASKGAEPAMIGGTIISVSPELDPMTRSVMAKARIGAAPNMVAGKSVMVTILGDGDQSGVAVPAAAVFRTGEREYVFVKTRNGFQKREISRVAGADGNAIISTGLKAGEDVAVSGIAELKVILAEE</sequence>
<dbReference type="EMBL" id="UOEF01000045">
    <property type="protein sequence ID" value="VAV88437.1"/>
    <property type="molecule type" value="Genomic_DNA"/>
</dbReference>
<keyword evidence="1" id="KW-0813">Transport</keyword>
<gene>
    <name evidence="4" type="ORF">MNBD_ALPHA04-2160</name>
</gene>
<dbReference type="Gene3D" id="2.40.420.20">
    <property type="match status" value="1"/>
</dbReference>
<feature type="domain" description="Multidrug resistance protein MdtA-like alpha-helical hairpin" evidence="2">
    <location>
        <begin position="117"/>
        <end position="174"/>
    </location>
</feature>
<dbReference type="InterPro" id="IPR058649">
    <property type="entry name" value="CzcB_C"/>
</dbReference>
<organism evidence="4">
    <name type="scientific">hydrothermal vent metagenome</name>
    <dbReference type="NCBI Taxonomy" id="652676"/>
    <lineage>
        <taxon>unclassified sequences</taxon>
        <taxon>metagenomes</taxon>
        <taxon>ecological metagenomes</taxon>
    </lineage>
</organism>
<dbReference type="NCBIfam" id="TIGR01730">
    <property type="entry name" value="RND_mfp"/>
    <property type="match status" value="1"/>
</dbReference>
<dbReference type="Gene3D" id="2.40.30.170">
    <property type="match status" value="1"/>
</dbReference>
<proteinExistence type="predicted"/>
<dbReference type="AlphaFoldDB" id="A0A3B0RAA8"/>
<name>A0A3B0RAA8_9ZZZZ</name>
<evidence type="ECO:0000259" key="2">
    <source>
        <dbReference type="Pfam" id="PF25876"/>
    </source>
</evidence>
<dbReference type="GO" id="GO:0016020">
    <property type="term" value="C:membrane"/>
    <property type="evidence" value="ECO:0007669"/>
    <property type="project" value="InterPro"/>
</dbReference>
<reference evidence="4" key="1">
    <citation type="submission" date="2018-06" db="EMBL/GenBank/DDBJ databases">
        <authorList>
            <person name="Zhirakovskaya E."/>
        </authorList>
    </citation>
    <scope>NUCLEOTIDE SEQUENCE</scope>
</reference>
<dbReference type="Pfam" id="PF25876">
    <property type="entry name" value="HH_MFP_RND"/>
    <property type="match status" value="1"/>
</dbReference>
<dbReference type="PANTHER" id="PTHR30097">
    <property type="entry name" value="CATION EFFLUX SYSTEM PROTEIN CUSB"/>
    <property type="match status" value="1"/>
</dbReference>
<dbReference type="Gene3D" id="2.40.50.100">
    <property type="match status" value="1"/>
</dbReference>
<dbReference type="Pfam" id="PF25975">
    <property type="entry name" value="CzcB_C"/>
    <property type="match status" value="1"/>
</dbReference>
<accession>A0A3B0RAA8</accession>